<protein>
    <submittedName>
        <fullName evidence="1">Type VI secretion system protein ImpG</fullName>
    </submittedName>
</protein>
<reference evidence="1 2" key="1">
    <citation type="submission" date="2016-11" db="EMBL/GenBank/DDBJ databases">
        <authorList>
            <person name="Jaros S."/>
            <person name="Januszkiewicz K."/>
            <person name="Wedrychowicz H."/>
        </authorList>
    </citation>
    <scope>NUCLEOTIDE SEQUENCE [LARGE SCALE GENOMIC DNA]</scope>
    <source>
        <strain evidence="1 2">DSM 18899</strain>
    </source>
</reference>
<proteinExistence type="predicted"/>
<organism evidence="1 2">
    <name type="scientific">Chitinimonas taiwanensis DSM 18899</name>
    <dbReference type="NCBI Taxonomy" id="1121279"/>
    <lineage>
        <taxon>Bacteria</taxon>
        <taxon>Pseudomonadati</taxon>
        <taxon>Pseudomonadota</taxon>
        <taxon>Betaproteobacteria</taxon>
        <taxon>Neisseriales</taxon>
        <taxon>Chitinibacteraceae</taxon>
        <taxon>Chitinimonas</taxon>
    </lineage>
</organism>
<dbReference type="PANTHER" id="PTHR35370">
    <property type="entry name" value="CYTOPLASMIC PROTEIN-RELATED-RELATED"/>
    <property type="match status" value="1"/>
</dbReference>
<keyword evidence="2" id="KW-1185">Reference proteome</keyword>
<dbReference type="PIRSF" id="PIRSF028304">
    <property type="entry name" value="UCP028304"/>
    <property type="match status" value="1"/>
</dbReference>
<evidence type="ECO:0000313" key="1">
    <source>
        <dbReference type="EMBL" id="SFZ77403.1"/>
    </source>
</evidence>
<gene>
    <name evidence="1" type="ORF">SAMN02745887_02404</name>
</gene>
<evidence type="ECO:0000313" key="2">
    <source>
        <dbReference type="Proteomes" id="UP000186513"/>
    </source>
</evidence>
<dbReference type="AlphaFoldDB" id="A0A1K2HL08"/>
<dbReference type="Pfam" id="PF05947">
    <property type="entry name" value="T6SS_TssF"/>
    <property type="match status" value="1"/>
</dbReference>
<dbReference type="OrthoDB" id="9763676at2"/>
<dbReference type="STRING" id="1121279.SAMN02745887_02404"/>
<dbReference type="InterPro" id="IPR010272">
    <property type="entry name" value="T6SS_TssF"/>
</dbReference>
<dbReference type="Proteomes" id="UP000186513">
    <property type="component" value="Unassembled WGS sequence"/>
</dbReference>
<dbReference type="RefSeq" id="WP_072428913.1">
    <property type="nucleotide sequence ID" value="NZ_FPKR01000009.1"/>
</dbReference>
<name>A0A1K2HL08_9NEIS</name>
<dbReference type="PANTHER" id="PTHR35370:SF1">
    <property type="entry name" value="TYPE VI SECRETION SYSTEM COMPONENT TSSF1"/>
    <property type="match status" value="1"/>
</dbReference>
<dbReference type="NCBIfam" id="TIGR03359">
    <property type="entry name" value="VI_chp_6"/>
    <property type="match status" value="1"/>
</dbReference>
<dbReference type="EMBL" id="FPKR01000009">
    <property type="protein sequence ID" value="SFZ77403.1"/>
    <property type="molecule type" value="Genomic_DNA"/>
</dbReference>
<accession>A0A1K2HL08</accession>
<sequence length="610" mass="67667">MEELLPYYERELAVLKRHAREFAEQYPKIAGRLLMSGEAVEDPHVERLIQSFALLASRVHKKLDDEYPQLTNALFQTLYPQYLRPYPACSIARLGGAVAQLSAPVTIPRGTQLQSRPVKGVACKFQTSFDVRLLPLSIEDVAYATDWVPPTGTQIPQNTSAVLSLSLAGLSDQLPLNQALTQAVRVFLDAEPSVVALLREALLQRCIGVAIDTGYGPWQLTQQALVSAVGFAADEALVEDDARSHSAYRLLTEYFVFPEKFNFIDLNLAGILSKLPAATRKLKLHFLLTTERDDRRFDRLLDSLGVANFQLFCTPVVNLFKQHAEPIRLSHKQVHYSVLPDARRPQAYEVYAVERVAQVRENADGAVVHAFQPFYSLKHGAPTADGRYWQLIRDENLIERSPGFEYQITIVDPDFNPAAEDVETLSIDLLCTNRDLPSQLPIAQAGGDLFAEGVSALKTIQLLRKPTAPARFKHSGDGAWRLVSQLTLNHWSVAEDGGDGLRELLTLYDLVRSGQNRRAIDGIAQVSSKACSARMAGNPFPTFIRGVEIRIGVHADHFVGSGIWLFAELLSHVFGLAVNLNSFTKVVLEDATTGEVLRECSPRNGLRPIV</sequence>